<proteinExistence type="predicted"/>
<accession>A0ABQ4XQA3</accession>
<keyword evidence="2" id="KW-1185">Reference proteome</keyword>
<gene>
    <name evidence="1" type="ORF">Tco_0681536</name>
</gene>
<protein>
    <submittedName>
        <fullName evidence="1">Uncharacterized protein</fullName>
    </submittedName>
</protein>
<dbReference type="Proteomes" id="UP001151760">
    <property type="component" value="Unassembled WGS sequence"/>
</dbReference>
<sequence length="128" mass="14353">MIDVFNKKITLRVGNEEVIFDVDQSTKRPPNEDDGCYRIDFLDTTIHSKTQELLEDDQLDSFLVNNLEESIDLSDLENCGKANDIVESWTPILRQCVVMIPILGAPHVSTLAGCDRLVSEPGYREIGG</sequence>
<reference evidence="1" key="2">
    <citation type="submission" date="2022-01" db="EMBL/GenBank/DDBJ databases">
        <authorList>
            <person name="Yamashiro T."/>
            <person name="Shiraishi A."/>
            <person name="Satake H."/>
            <person name="Nakayama K."/>
        </authorList>
    </citation>
    <scope>NUCLEOTIDE SEQUENCE</scope>
</reference>
<comment type="caution">
    <text evidence="1">The sequence shown here is derived from an EMBL/GenBank/DDBJ whole genome shotgun (WGS) entry which is preliminary data.</text>
</comment>
<organism evidence="1 2">
    <name type="scientific">Tanacetum coccineum</name>
    <dbReference type="NCBI Taxonomy" id="301880"/>
    <lineage>
        <taxon>Eukaryota</taxon>
        <taxon>Viridiplantae</taxon>
        <taxon>Streptophyta</taxon>
        <taxon>Embryophyta</taxon>
        <taxon>Tracheophyta</taxon>
        <taxon>Spermatophyta</taxon>
        <taxon>Magnoliopsida</taxon>
        <taxon>eudicotyledons</taxon>
        <taxon>Gunneridae</taxon>
        <taxon>Pentapetalae</taxon>
        <taxon>asterids</taxon>
        <taxon>campanulids</taxon>
        <taxon>Asterales</taxon>
        <taxon>Asteraceae</taxon>
        <taxon>Asteroideae</taxon>
        <taxon>Anthemideae</taxon>
        <taxon>Anthemidinae</taxon>
        <taxon>Tanacetum</taxon>
    </lineage>
</organism>
<reference evidence="1" key="1">
    <citation type="journal article" date="2022" name="Int. J. Mol. Sci.">
        <title>Draft Genome of Tanacetum Coccineum: Genomic Comparison of Closely Related Tanacetum-Family Plants.</title>
        <authorList>
            <person name="Yamashiro T."/>
            <person name="Shiraishi A."/>
            <person name="Nakayama K."/>
            <person name="Satake H."/>
        </authorList>
    </citation>
    <scope>NUCLEOTIDE SEQUENCE</scope>
</reference>
<evidence type="ECO:0000313" key="2">
    <source>
        <dbReference type="Proteomes" id="UP001151760"/>
    </source>
</evidence>
<evidence type="ECO:0000313" key="1">
    <source>
        <dbReference type="EMBL" id="GJS66972.1"/>
    </source>
</evidence>
<dbReference type="EMBL" id="BQNB010009685">
    <property type="protein sequence ID" value="GJS66972.1"/>
    <property type="molecule type" value="Genomic_DNA"/>
</dbReference>
<name>A0ABQ4XQA3_9ASTR</name>